<dbReference type="EMBL" id="CP075866">
    <property type="protein sequence ID" value="QYS98109.1"/>
    <property type="molecule type" value="Genomic_DNA"/>
</dbReference>
<sequence>MHVQATSTTRMWRALCFSMTLFEAYSKSQFVHELPVVQVHRAEQGNAEQLNACQRRAARDATRLTRPWTLGVTKTRLKKRKKQVLPFPESIVAQKSVCPMKHCAALHSKRCQALPWRAVGGPIRRHVQPRFLLQLLGDDVAF</sequence>
<organism evidence="1 2">
    <name type="scientific">Trichoderma simmonsii</name>
    <dbReference type="NCBI Taxonomy" id="1491479"/>
    <lineage>
        <taxon>Eukaryota</taxon>
        <taxon>Fungi</taxon>
        <taxon>Dikarya</taxon>
        <taxon>Ascomycota</taxon>
        <taxon>Pezizomycotina</taxon>
        <taxon>Sordariomycetes</taxon>
        <taxon>Hypocreomycetidae</taxon>
        <taxon>Hypocreales</taxon>
        <taxon>Hypocreaceae</taxon>
        <taxon>Trichoderma</taxon>
    </lineage>
</organism>
<name>A0A8G0LC76_9HYPO</name>
<dbReference type="Proteomes" id="UP000826661">
    <property type="component" value="Chromosome III"/>
</dbReference>
<evidence type="ECO:0000313" key="1">
    <source>
        <dbReference type="EMBL" id="QYS98109.1"/>
    </source>
</evidence>
<reference evidence="1 2" key="1">
    <citation type="journal article" date="2021" name="BMC Genomics">
        <title>Telomere-to-telomere genome assembly of asparaginase-producing Trichoderma simmonsii.</title>
        <authorList>
            <person name="Chung D."/>
            <person name="Kwon Y.M."/>
            <person name="Yang Y."/>
        </authorList>
    </citation>
    <scope>NUCLEOTIDE SEQUENCE [LARGE SCALE GENOMIC DNA]</scope>
    <source>
        <strain evidence="1 2">GH-Sj1</strain>
    </source>
</reference>
<gene>
    <name evidence="1" type="ORF">H0G86_005305</name>
</gene>
<keyword evidence="2" id="KW-1185">Reference proteome</keyword>
<dbReference type="AlphaFoldDB" id="A0A8G0LC76"/>
<protein>
    <submittedName>
        <fullName evidence="1">Uncharacterized protein</fullName>
    </submittedName>
</protein>
<evidence type="ECO:0000313" key="2">
    <source>
        <dbReference type="Proteomes" id="UP000826661"/>
    </source>
</evidence>
<accession>A0A8G0LC76</accession>
<proteinExistence type="predicted"/>